<dbReference type="EMBL" id="JARBHB010000003">
    <property type="protein sequence ID" value="KAJ8890665.1"/>
    <property type="molecule type" value="Genomic_DNA"/>
</dbReference>
<organism evidence="4 5">
    <name type="scientific">Dryococelus australis</name>
    <dbReference type="NCBI Taxonomy" id="614101"/>
    <lineage>
        <taxon>Eukaryota</taxon>
        <taxon>Metazoa</taxon>
        <taxon>Ecdysozoa</taxon>
        <taxon>Arthropoda</taxon>
        <taxon>Hexapoda</taxon>
        <taxon>Insecta</taxon>
        <taxon>Pterygota</taxon>
        <taxon>Neoptera</taxon>
        <taxon>Polyneoptera</taxon>
        <taxon>Phasmatodea</taxon>
        <taxon>Verophasmatodea</taxon>
        <taxon>Anareolatae</taxon>
        <taxon>Phasmatidae</taxon>
        <taxon>Eurycanthinae</taxon>
        <taxon>Dryococelus</taxon>
    </lineage>
</organism>
<feature type="compositionally biased region" description="Pro residues" evidence="2">
    <location>
        <begin position="422"/>
        <end position="432"/>
    </location>
</feature>
<evidence type="ECO:0000256" key="1">
    <source>
        <dbReference type="PROSITE-ProRule" id="PRU00042"/>
    </source>
</evidence>
<feature type="domain" description="C2H2-type" evidence="3">
    <location>
        <begin position="260"/>
        <end position="287"/>
    </location>
</feature>
<dbReference type="PROSITE" id="PS50157">
    <property type="entry name" value="ZINC_FINGER_C2H2_2"/>
    <property type="match status" value="1"/>
</dbReference>
<accession>A0ABQ9I319</accession>
<gene>
    <name evidence="4" type="ORF">PR048_010174</name>
</gene>
<feature type="region of interest" description="Disordered" evidence="2">
    <location>
        <begin position="635"/>
        <end position="654"/>
    </location>
</feature>
<evidence type="ECO:0000259" key="3">
    <source>
        <dbReference type="PROSITE" id="PS50157"/>
    </source>
</evidence>
<protein>
    <recommendedName>
        <fullName evidence="3">C2H2-type domain-containing protein</fullName>
    </recommendedName>
</protein>
<feature type="compositionally biased region" description="Basic and acidic residues" evidence="2">
    <location>
        <begin position="635"/>
        <end position="653"/>
    </location>
</feature>
<feature type="region of interest" description="Disordered" evidence="2">
    <location>
        <begin position="414"/>
        <end position="442"/>
    </location>
</feature>
<evidence type="ECO:0000313" key="5">
    <source>
        <dbReference type="Proteomes" id="UP001159363"/>
    </source>
</evidence>
<evidence type="ECO:0000313" key="4">
    <source>
        <dbReference type="EMBL" id="KAJ8890665.1"/>
    </source>
</evidence>
<dbReference type="Proteomes" id="UP001159363">
    <property type="component" value="Chromosome 3"/>
</dbReference>
<keyword evidence="1" id="KW-0863">Zinc-finger</keyword>
<keyword evidence="5" id="KW-1185">Reference proteome</keyword>
<keyword evidence="1" id="KW-0479">Metal-binding</keyword>
<evidence type="ECO:0000256" key="2">
    <source>
        <dbReference type="SAM" id="MobiDB-lite"/>
    </source>
</evidence>
<feature type="compositionally biased region" description="Low complexity" evidence="2">
    <location>
        <begin position="433"/>
        <end position="442"/>
    </location>
</feature>
<sequence length="833" mass="92340">MQHHEHGQPPLTTPPPHAVPFIVEDLNVILNPTQVPTMSSPLPWRSPTTTLPNWLLRNFYFVQTRAHHNGWAPTCIAIRLNFVLNGLLANGNRLKRFPIRQIAMLAFHHIASHLTGGRIKPLLRPPKPGDLMAYPQHQAVLAHPAVILPSRDTLLVAYRPFAFPCNIHLSTGRLDLSAVSVAHLSLSARMDSNTKDRVSITSTEMQLRSASGVVSPKYLCSCMREIRQVATFNCRFCNALVCHTHRHETSCRFNPDLCLYTCRECGKNFTRAGTLREHMAKCSEPAPPPAKRTWPSVSHQQSIAVVHTPAQPSRPRIVAGSGIASDIEKAVRYLKNICKEEETYVSRGCGWTLQSVNHLQLRVNKLDPLRVLSYSELPESIMKEVFSIIRELKDRATTICTATTAIPIPIPIRRCRHHNTDPNPPSLLPPPQSQSKSPSQSQSFYQYLAAPPHVLGWMMCAQSINGAVRLVQKQYGLPYSYIISSREITNPATNGSVNTNQLGICPGETAKRIRRRRRPSQHKLSCAAVMTSQVKQKSGAAHAIARRQYLLWANSRITMGNARAGEVGDPWEDPLTNGSIAQHCSHVRGSEGGPTGNRARIDLMRGKHSNHCAIRPLCLLKPMGVKRDYYVAASERKGERNGKHPRKPAEKRHSTARLLHAKIREQPRQELNPIHLEAGPSGSDKVASNPSMKPPDVLTSRPKRIKISAITSSVPLSRTFQSSDELAALASTFPFLHSVTILLKKEHVIRLSSGCISILKTSSHIRNKRSSVCSAIPTVLSSSERAKTKIPIDRGRLIRSMHVAMWLVMVGGIDEGGKAAGSDERRSMRSGAL</sequence>
<name>A0ABQ9I319_9NEOP</name>
<keyword evidence="1" id="KW-0862">Zinc</keyword>
<dbReference type="InterPro" id="IPR013087">
    <property type="entry name" value="Znf_C2H2_type"/>
</dbReference>
<comment type="caution">
    <text evidence="4">The sequence shown here is derived from an EMBL/GenBank/DDBJ whole genome shotgun (WGS) entry which is preliminary data.</text>
</comment>
<proteinExistence type="predicted"/>
<reference evidence="4 5" key="1">
    <citation type="submission" date="2023-02" db="EMBL/GenBank/DDBJ databases">
        <title>LHISI_Scaffold_Assembly.</title>
        <authorList>
            <person name="Stuart O.P."/>
            <person name="Cleave R."/>
            <person name="Magrath M.J.L."/>
            <person name="Mikheyev A.S."/>
        </authorList>
    </citation>
    <scope>NUCLEOTIDE SEQUENCE [LARGE SCALE GENOMIC DNA]</scope>
    <source>
        <strain evidence="4">Daus_M_001</strain>
        <tissue evidence="4">Leg muscle</tissue>
    </source>
</reference>
<feature type="region of interest" description="Disordered" evidence="2">
    <location>
        <begin position="668"/>
        <end position="699"/>
    </location>
</feature>